<evidence type="ECO:0000256" key="1">
    <source>
        <dbReference type="SAM" id="MobiDB-lite"/>
    </source>
</evidence>
<reference evidence="4 5" key="1">
    <citation type="journal article" date="2021" name="Int. J. Syst. Evol. Microbiol.">
        <title>Amazonocrinis nigriterrae gen. nov., sp. nov., Atlanticothrix silvestris gen. nov., sp. nov. and Dendronalium phyllosphericum gen. nov., sp. nov., nostocacean cyanobacteria from Brazilian environments.</title>
        <authorList>
            <person name="Alvarenga D.O."/>
            <person name="Andreote A.P.D."/>
            <person name="Branco L.H.Z."/>
            <person name="Delbaje E."/>
            <person name="Cruz R.B."/>
            <person name="Varani A.M."/>
            <person name="Fiore M.F."/>
        </authorList>
    </citation>
    <scope>NUCLEOTIDE SEQUENCE [LARGE SCALE GENOMIC DNA]</scope>
    <source>
        <strain evidence="4 5">CENA357</strain>
    </source>
</reference>
<keyword evidence="5" id="KW-1185">Reference proteome</keyword>
<protein>
    <submittedName>
        <fullName evidence="4">Copper amine oxidase N-terminal domain-containing protein</fullName>
    </submittedName>
</protein>
<feature type="region of interest" description="Disordered" evidence="1">
    <location>
        <begin position="34"/>
        <end position="53"/>
    </location>
</feature>
<organism evidence="4 5">
    <name type="scientific">Atlanticothrix silvestris CENA357</name>
    <dbReference type="NCBI Taxonomy" id="1725252"/>
    <lineage>
        <taxon>Bacteria</taxon>
        <taxon>Bacillati</taxon>
        <taxon>Cyanobacteriota</taxon>
        <taxon>Cyanophyceae</taxon>
        <taxon>Nostocales</taxon>
        <taxon>Nodulariaceae</taxon>
        <taxon>Atlanticothrix</taxon>
        <taxon>Atlanticothrix silvestris</taxon>
    </lineage>
</organism>
<dbReference type="Gene3D" id="3.30.457.10">
    <property type="entry name" value="Copper amine oxidase-like, N-terminal domain"/>
    <property type="match status" value="1"/>
</dbReference>
<dbReference type="InterPro" id="IPR036582">
    <property type="entry name" value="Mao_N_sf"/>
</dbReference>
<sequence length="174" mass="19568">MKKLILVAVLATLTVVTPAHAQMDWLTPHLETQRWNRRKPSTRKPSTRKAPERYPEVRVNGQLLKSSVAPVEVNGQTFVPFRDIFEALGATVTYNRQKRLITAKRGSSTVQLSLPGSTAKMEGNRQNFDRGEMPFFHRGVVMVPLRMVSKTMGVQIKYVQRPTVSLISITNGVP</sequence>
<keyword evidence="2" id="KW-0732">Signal</keyword>
<dbReference type="InterPro" id="IPR012854">
    <property type="entry name" value="Cu_amine_oxidase-like_N"/>
</dbReference>
<feature type="domain" description="Copper amine oxidase-like N-terminal" evidence="3">
    <location>
        <begin position="59"/>
        <end position="160"/>
    </location>
</feature>
<gene>
    <name evidence="4" type="ORF">I8751_22620</name>
</gene>
<feature type="compositionally biased region" description="Basic residues" evidence="1">
    <location>
        <begin position="35"/>
        <end position="47"/>
    </location>
</feature>
<name>A0A8J7HHD7_9CYAN</name>
<feature type="signal peptide" evidence="2">
    <location>
        <begin position="1"/>
        <end position="21"/>
    </location>
</feature>
<dbReference type="Pfam" id="PF07833">
    <property type="entry name" value="Cu_amine_oxidN1"/>
    <property type="match status" value="1"/>
</dbReference>
<evidence type="ECO:0000259" key="3">
    <source>
        <dbReference type="Pfam" id="PF07833"/>
    </source>
</evidence>
<evidence type="ECO:0000313" key="4">
    <source>
        <dbReference type="EMBL" id="MBH8555091.1"/>
    </source>
</evidence>
<proteinExistence type="predicted"/>
<evidence type="ECO:0000256" key="2">
    <source>
        <dbReference type="SAM" id="SignalP"/>
    </source>
</evidence>
<accession>A0A8J7HHD7</accession>
<dbReference type="SUPFAM" id="SSF55383">
    <property type="entry name" value="Copper amine oxidase, domain N"/>
    <property type="match status" value="1"/>
</dbReference>
<comment type="caution">
    <text evidence="4">The sequence shown here is derived from an EMBL/GenBank/DDBJ whole genome shotgun (WGS) entry which is preliminary data.</text>
</comment>
<dbReference type="EMBL" id="JAECZB010000092">
    <property type="protein sequence ID" value="MBH8555091.1"/>
    <property type="molecule type" value="Genomic_DNA"/>
</dbReference>
<dbReference type="AlphaFoldDB" id="A0A8J7HHD7"/>
<dbReference type="RefSeq" id="WP_214441316.1">
    <property type="nucleotide sequence ID" value="NZ_JAECZB010000092.1"/>
</dbReference>
<evidence type="ECO:0000313" key="5">
    <source>
        <dbReference type="Proteomes" id="UP000599391"/>
    </source>
</evidence>
<feature type="chain" id="PRO_5035166134" evidence="2">
    <location>
        <begin position="22"/>
        <end position="174"/>
    </location>
</feature>
<dbReference type="Proteomes" id="UP000599391">
    <property type="component" value="Unassembled WGS sequence"/>
</dbReference>